<dbReference type="AlphaFoldDB" id="A0AAJ5WVJ7"/>
<evidence type="ECO:0000313" key="2">
    <source>
        <dbReference type="Proteomes" id="UP001220610"/>
    </source>
</evidence>
<proteinExistence type="predicted"/>
<evidence type="ECO:0000313" key="1">
    <source>
        <dbReference type="EMBL" id="WEK36944.1"/>
    </source>
</evidence>
<dbReference type="Proteomes" id="UP001220610">
    <property type="component" value="Chromosome"/>
</dbReference>
<dbReference type="SUPFAM" id="SSF55961">
    <property type="entry name" value="Bet v1-like"/>
    <property type="match status" value="1"/>
</dbReference>
<sequence>MPCIHLTTFIAAPADLVFDLSRSIDLHKRSMTDSKEEAVAGTTMGLIGLNETVTWKARHLLKTRFLKVKVTAMDRPFSFTDEQEKGDLRSMKHEHYCKAIDNGTILIDLFSFETRWGWVGRALNIFYLETYFRQLLERRNQFIKQYAESEKWRLVLNK</sequence>
<dbReference type="EMBL" id="CP119311">
    <property type="protein sequence ID" value="WEK36944.1"/>
    <property type="molecule type" value="Genomic_DNA"/>
</dbReference>
<protein>
    <submittedName>
        <fullName evidence="1">SRPBCC family protein</fullName>
    </submittedName>
</protein>
<accession>A0AAJ5WVJ7</accession>
<name>A0AAJ5WVJ7_9BACT</name>
<dbReference type="Gene3D" id="3.30.530.20">
    <property type="match status" value="1"/>
</dbReference>
<reference evidence="1" key="1">
    <citation type="submission" date="2023-03" db="EMBL/GenBank/DDBJ databases">
        <title>Andean soil-derived lignocellulolytic bacterial consortium as a source of novel taxa and putative plastic-active enzymes.</title>
        <authorList>
            <person name="Diaz-Garcia L."/>
            <person name="Chuvochina M."/>
            <person name="Feuerriegel G."/>
            <person name="Bunk B."/>
            <person name="Sproer C."/>
            <person name="Streit W.R."/>
            <person name="Rodriguez L.M."/>
            <person name="Overmann J."/>
            <person name="Jimenez D.J."/>
        </authorList>
    </citation>
    <scope>NUCLEOTIDE SEQUENCE</scope>
    <source>
        <strain evidence="1">MAG 7</strain>
    </source>
</reference>
<dbReference type="CDD" id="cd07820">
    <property type="entry name" value="SRPBCC_3"/>
    <property type="match status" value="1"/>
</dbReference>
<organism evidence="1 2">
    <name type="scientific">Candidatus Pseudobacter hemicellulosilyticus</name>
    <dbReference type="NCBI Taxonomy" id="3121375"/>
    <lineage>
        <taxon>Bacteria</taxon>
        <taxon>Pseudomonadati</taxon>
        <taxon>Bacteroidota</taxon>
        <taxon>Chitinophagia</taxon>
        <taxon>Chitinophagales</taxon>
        <taxon>Chitinophagaceae</taxon>
        <taxon>Pseudobacter</taxon>
    </lineage>
</organism>
<gene>
    <name evidence="1" type="ORF">P0Y53_05465</name>
</gene>
<dbReference type="InterPro" id="IPR023393">
    <property type="entry name" value="START-like_dom_sf"/>
</dbReference>